<reference evidence="2 3" key="1">
    <citation type="submission" date="2006-10" db="EMBL/GenBank/DDBJ databases">
        <title>Complete sequence of Methanosaeta thermophila PT.</title>
        <authorList>
            <consortium name="US DOE Joint Genome Institute"/>
            <person name="Copeland A."/>
            <person name="Lucas S."/>
            <person name="Lapidus A."/>
            <person name="Barry K."/>
            <person name="Detter J.C."/>
            <person name="Glavina del Rio T."/>
            <person name="Hammon N."/>
            <person name="Israni S."/>
            <person name="Pitluck S."/>
            <person name="Chain P."/>
            <person name="Malfatti S."/>
            <person name="Shin M."/>
            <person name="Vergez L."/>
            <person name="Schmutz J."/>
            <person name="Larimer F."/>
            <person name="Land M."/>
            <person name="Hauser L."/>
            <person name="Kyrpides N."/>
            <person name="Kim E."/>
            <person name="Smith K.S."/>
            <person name="Ingram-Smith C."/>
            <person name="Richardson P."/>
        </authorList>
    </citation>
    <scope>NUCLEOTIDE SEQUENCE [LARGE SCALE GENOMIC DNA]</scope>
    <source>
        <strain evidence="3">DSM 6194 / JCM 14653 / NBRC 101360 / PT</strain>
    </source>
</reference>
<dbReference type="AlphaFoldDB" id="A0B8E8"/>
<dbReference type="Proteomes" id="UP000000674">
    <property type="component" value="Chromosome"/>
</dbReference>
<evidence type="ECO:0000256" key="1">
    <source>
        <dbReference type="SAM" id="Phobius"/>
    </source>
</evidence>
<gene>
    <name evidence="2" type="ordered locus">Mthe_1190</name>
</gene>
<dbReference type="EMBL" id="CP000477">
    <property type="protein sequence ID" value="ABK14972.1"/>
    <property type="molecule type" value="Genomic_DNA"/>
</dbReference>
<keyword evidence="1" id="KW-0472">Membrane</keyword>
<dbReference type="Pfam" id="PF09889">
    <property type="entry name" value="DUF2116"/>
    <property type="match status" value="1"/>
</dbReference>
<dbReference type="KEGG" id="mtp:Mthe_1190"/>
<accession>A0B8E8</accession>
<evidence type="ECO:0000313" key="3">
    <source>
        <dbReference type="Proteomes" id="UP000000674"/>
    </source>
</evidence>
<keyword evidence="3" id="KW-1185">Reference proteome</keyword>
<organism evidence="2 3">
    <name type="scientific">Methanothrix thermoacetophila (strain DSM 6194 / JCM 14653 / NBRC 101360 / PT)</name>
    <name type="common">Methanosaeta thermophila</name>
    <dbReference type="NCBI Taxonomy" id="349307"/>
    <lineage>
        <taxon>Archaea</taxon>
        <taxon>Methanobacteriati</taxon>
        <taxon>Methanobacteriota</taxon>
        <taxon>Stenosarchaea group</taxon>
        <taxon>Methanomicrobia</taxon>
        <taxon>Methanotrichales</taxon>
        <taxon>Methanotrichaceae</taxon>
        <taxon>Methanothrix</taxon>
    </lineage>
</organism>
<keyword evidence="1" id="KW-1133">Transmembrane helix</keyword>
<proteinExistence type="predicted"/>
<dbReference type="HOGENOM" id="CLU_2420109_0_0_2"/>
<evidence type="ECO:0000313" key="2">
    <source>
        <dbReference type="EMBL" id="ABK14972.1"/>
    </source>
</evidence>
<sequence length="91" mass="10072">MTIIPTTGAQEDAKAYLLTPEHTSSDRMAEIAPHRHCVVCGNAIGSEESFCDELCESRFRSAQRKQQILFAAFIILMALILFLPSIIKMSG</sequence>
<evidence type="ECO:0008006" key="4">
    <source>
        <dbReference type="Google" id="ProtNLM"/>
    </source>
</evidence>
<keyword evidence="1" id="KW-0812">Transmembrane</keyword>
<name>A0B8E8_METTP</name>
<feature type="transmembrane region" description="Helical" evidence="1">
    <location>
        <begin position="68"/>
        <end position="87"/>
    </location>
</feature>
<protein>
    <recommendedName>
        <fullName evidence="4">DUF2116 family Zn-ribbon domain-containing protein</fullName>
    </recommendedName>
</protein>
<dbReference type="STRING" id="349307.Mthe_1190"/>
<dbReference type="InterPro" id="IPR019216">
    <property type="entry name" value="DUF2116_treble_clef"/>
</dbReference>